<evidence type="ECO:0000256" key="3">
    <source>
        <dbReference type="ARBA" id="ARBA00022723"/>
    </source>
</evidence>
<reference evidence="10" key="2">
    <citation type="journal article" date="2021" name="PeerJ">
        <title>Extensive microbial diversity within the chicken gut microbiome revealed by metagenomics and culture.</title>
        <authorList>
            <person name="Gilroy R."/>
            <person name="Ravi A."/>
            <person name="Getino M."/>
            <person name="Pursley I."/>
            <person name="Horton D.L."/>
            <person name="Alikhan N.F."/>
            <person name="Baker D."/>
            <person name="Gharbi K."/>
            <person name="Hall N."/>
            <person name="Watson M."/>
            <person name="Adriaenssens E.M."/>
            <person name="Foster-Nyarko E."/>
            <person name="Jarju S."/>
            <person name="Secka A."/>
            <person name="Antonio M."/>
            <person name="Oren A."/>
            <person name="Chaudhuri R.R."/>
            <person name="La Ragione R."/>
            <person name="Hildebrand F."/>
            <person name="Pallen M.J."/>
        </authorList>
    </citation>
    <scope>NUCLEOTIDE SEQUENCE</scope>
    <source>
        <strain evidence="10">1383</strain>
    </source>
</reference>
<dbReference type="Gene3D" id="3.30.300.130">
    <property type="entry name" value="Fe-S cluster assembly (FSCA)"/>
    <property type="match status" value="1"/>
</dbReference>
<dbReference type="InterPro" id="IPR033756">
    <property type="entry name" value="YlxH/NBP35"/>
</dbReference>
<evidence type="ECO:0000256" key="8">
    <source>
        <dbReference type="HAMAP-Rule" id="MF_02040"/>
    </source>
</evidence>
<evidence type="ECO:0000256" key="1">
    <source>
        <dbReference type="ARBA" id="ARBA00007352"/>
    </source>
</evidence>
<comment type="similarity">
    <text evidence="8">Belongs to the Mrp/NBP35 ATP-binding proteins family.</text>
</comment>
<evidence type="ECO:0000256" key="4">
    <source>
        <dbReference type="ARBA" id="ARBA00022741"/>
    </source>
</evidence>
<comment type="similarity">
    <text evidence="2">In the C-terminal section; belongs to the Mrp/NBP35 ATP-binding proteins family.</text>
</comment>
<comment type="function">
    <text evidence="8">Binds and transfers iron-sulfur (Fe-S) clusters to target apoproteins. Can hydrolyze ATP.</text>
</comment>
<keyword evidence="5 8" id="KW-0067">ATP-binding</keyword>
<name>A0A9D1H8M6_9FLAO</name>
<dbReference type="InterPro" id="IPR027417">
    <property type="entry name" value="P-loop_NTPase"/>
</dbReference>
<keyword evidence="3 8" id="KW-0479">Metal-binding</keyword>
<dbReference type="Pfam" id="PF01883">
    <property type="entry name" value="FeS_assembly_P"/>
    <property type="match status" value="1"/>
</dbReference>
<sequence>MDFDKEKIVEALRPINMPGTSQDLVTMGGVRKVEVDGRRIHIEAVVFTPALNMRRKVENQIKYLVEKLYPEAEVSAAVGSEKPQDDPIAPIETSISRVRHIIAIASGKGGVGKSTVAANLAVALAQAGYRVGLVDADIYGPSMPIMFDVEGAMPTAVEQDGKDMMTPIEAYGIKLQSIGFFARPDQAMAWRGAMATKALQQMVFETQWGELDYLLIDMPPGTGDVHLTLTGSLPLTGAIIVTTPQNVALNDARRGIELFLNKNIHVPIVGLIENMAYFTPAELPQNRYYIFGRSGGKALAADYKIPFLGEIPLVQSIREASDAGRPVALDGETPMGRAFSDIAAKVVEFASREA</sequence>
<keyword evidence="7 8" id="KW-0411">Iron-sulfur</keyword>
<dbReference type="InterPro" id="IPR034904">
    <property type="entry name" value="FSCA_dom_sf"/>
</dbReference>
<keyword evidence="4 8" id="KW-0547">Nucleotide-binding</keyword>
<keyword evidence="8" id="KW-0378">Hydrolase</keyword>
<reference evidence="10" key="1">
    <citation type="submission" date="2020-10" db="EMBL/GenBank/DDBJ databases">
        <authorList>
            <person name="Gilroy R."/>
        </authorList>
    </citation>
    <scope>NUCLEOTIDE SEQUENCE</scope>
    <source>
        <strain evidence="10">1383</strain>
    </source>
</reference>
<evidence type="ECO:0000259" key="9">
    <source>
        <dbReference type="Pfam" id="PF01883"/>
    </source>
</evidence>
<dbReference type="PANTHER" id="PTHR42961:SF2">
    <property type="entry name" value="IRON-SULFUR PROTEIN NUBPL"/>
    <property type="match status" value="1"/>
</dbReference>
<evidence type="ECO:0000256" key="7">
    <source>
        <dbReference type="ARBA" id="ARBA00023014"/>
    </source>
</evidence>
<protein>
    <recommendedName>
        <fullName evidence="8">Iron-sulfur cluster carrier protein</fullName>
    </recommendedName>
</protein>
<dbReference type="Gene3D" id="3.40.50.300">
    <property type="entry name" value="P-loop containing nucleotide triphosphate hydrolases"/>
    <property type="match status" value="1"/>
</dbReference>
<dbReference type="Proteomes" id="UP000824161">
    <property type="component" value="Unassembled WGS sequence"/>
</dbReference>
<gene>
    <name evidence="10" type="ORF">IAC44_01495</name>
</gene>
<dbReference type="SUPFAM" id="SSF117916">
    <property type="entry name" value="Fe-S cluster assembly (FSCA) domain-like"/>
    <property type="match status" value="1"/>
</dbReference>
<dbReference type="InterPro" id="IPR000808">
    <property type="entry name" value="Mrp-like_CS"/>
</dbReference>
<evidence type="ECO:0000256" key="6">
    <source>
        <dbReference type="ARBA" id="ARBA00023004"/>
    </source>
</evidence>
<dbReference type="GO" id="GO:0046872">
    <property type="term" value="F:metal ion binding"/>
    <property type="evidence" value="ECO:0007669"/>
    <property type="project" value="UniProtKB-KW"/>
</dbReference>
<dbReference type="InterPro" id="IPR019591">
    <property type="entry name" value="Mrp/NBP35_ATP-bd"/>
</dbReference>
<dbReference type="SUPFAM" id="SSF52540">
    <property type="entry name" value="P-loop containing nucleoside triphosphate hydrolases"/>
    <property type="match status" value="1"/>
</dbReference>
<dbReference type="InterPro" id="IPR002744">
    <property type="entry name" value="MIP18-like"/>
</dbReference>
<dbReference type="PROSITE" id="PS01215">
    <property type="entry name" value="MRP"/>
    <property type="match status" value="1"/>
</dbReference>
<comment type="caution">
    <text evidence="10">The sequence shown here is derived from an EMBL/GenBank/DDBJ whole genome shotgun (WGS) entry which is preliminary data.</text>
</comment>
<evidence type="ECO:0000256" key="5">
    <source>
        <dbReference type="ARBA" id="ARBA00022840"/>
    </source>
</evidence>
<evidence type="ECO:0000313" key="11">
    <source>
        <dbReference type="Proteomes" id="UP000824161"/>
    </source>
</evidence>
<dbReference type="GO" id="GO:0051539">
    <property type="term" value="F:4 iron, 4 sulfur cluster binding"/>
    <property type="evidence" value="ECO:0007669"/>
    <property type="project" value="TreeGrafter"/>
</dbReference>
<dbReference type="FunFam" id="3.40.50.300:FF:001119">
    <property type="entry name" value="Iron-sulfur cluster carrier protein"/>
    <property type="match status" value="1"/>
</dbReference>
<feature type="domain" description="MIP18 family-like" evidence="9">
    <location>
        <begin position="5"/>
        <end position="74"/>
    </location>
</feature>
<comment type="similarity">
    <text evidence="1">In the N-terminal section; belongs to the MIP18 family.</text>
</comment>
<feature type="binding site" evidence="8">
    <location>
        <begin position="107"/>
        <end position="114"/>
    </location>
    <ligand>
        <name>ATP</name>
        <dbReference type="ChEBI" id="CHEBI:30616"/>
    </ligand>
</feature>
<comment type="subunit">
    <text evidence="8">Homodimer.</text>
</comment>
<dbReference type="AlphaFoldDB" id="A0A9D1H8M6"/>
<dbReference type="HAMAP" id="MF_02040">
    <property type="entry name" value="Mrp_NBP35"/>
    <property type="match status" value="1"/>
</dbReference>
<dbReference type="InterPro" id="IPR044304">
    <property type="entry name" value="NUBPL-like"/>
</dbReference>
<organism evidence="10 11">
    <name type="scientific">Candidatus Merdimorpha stercoravium</name>
    <dbReference type="NCBI Taxonomy" id="2840863"/>
    <lineage>
        <taxon>Bacteria</taxon>
        <taxon>Pseudomonadati</taxon>
        <taxon>Bacteroidota</taxon>
        <taxon>Flavobacteriia</taxon>
        <taxon>Flavobacteriales</taxon>
        <taxon>Candidatus Merdimorpha</taxon>
    </lineage>
</organism>
<accession>A0A9D1H8M6</accession>
<dbReference type="CDD" id="cd02037">
    <property type="entry name" value="Mrp_NBP35"/>
    <property type="match status" value="1"/>
</dbReference>
<keyword evidence="6 8" id="KW-0408">Iron</keyword>
<dbReference type="GO" id="GO:0016887">
    <property type="term" value="F:ATP hydrolysis activity"/>
    <property type="evidence" value="ECO:0007669"/>
    <property type="project" value="UniProtKB-UniRule"/>
</dbReference>
<dbReference type="GO" id="GO:0005524">
    <property type="term" value="F:ATP binding"/>
    <property type="evidence" value="ECO:0007669"/>
    <property type="project" value="UniProtKB-UniRule"/>
</dbReference>
<proteinExistence type="inferred from homology"/>
<dbReference type="PANTHER" id="PTHR42961">
    <property type="entry name" value="IRON-SULFUR PROTEIN NUBPL"/>
    <property type="match status" value="1"/>
</dbReference>
<dbReference type="Pfam" id="PF10609">
    <property type="entry name" value="ParA"/>
    <property type="match status" value="1"/>
</dbReference>
<dbReference type="GO" id="GO:0016226">
    <property type="term" value="P:iron-sulfur cluster assembly"/>
    <property type="evidence" value="ECO:0007669"/>
    <property type="project" value="InterPro"/>
</dbReference>
<evidence type="ECO:0000313" key="10">
    <source>
        <dbReference type="EMBL" id="HIT97493.1"/>
    </source>
</evidence>
<dbReference type="EMBL" id="DVLY01000035">
    <property type="protein sequence ID" value="HIT97493.1"/>
    <property type="molecule type" value="Genomic_DNA"/>
</dbReference>
<dbReference type="GO" id="GO:0140663">
    <property type="term" value="F:ATP-dependent FeS chaperone activity"/>
    <property type="evidence" value="ECO:0007669"/>
    <property type="project" value="InterPro"/>
</dbReference>
<evidence type="ECO:0000256" key="2">
    <source>
        <dbReference type="ARBA" id="ARBA00008205"/>
    </source>
</evidence>